<organism evidence="9 10">
    <name type="scientific">Marinomonas pontica</name>
    <dbReference type="NCBI Taxonomy" id="264739"/>
    <lineage>
        <taxon>Bacteria</taxon>
        <taxon>Pseudomonadati</taxon>
        <taxon>Pseudomonadota</taxon>
        <taxon>Gammaproteobacteria</taxon>
        <taxon>Oceanospirillales</taxon>
        <taxon>Oceanospirillaceae</taxon>
        <taxon>Marinomonas</taxon>
    </lineage>
</organism>
<keyword evidence="5 7" id="KW-1133">Transmembrane helix</keyword>
<dbReference type="Pfam" id="PF10144">
    <property type="entry name" value="SMP_2"/>
    <property type="match status" value="1"/>
</dbReference>
<keyword evidence="10" id="KW-1185">Reference proteome</keyword>
<keyword evidence="3" id="KW-1003">Cell membrane</keyword>
<evidence type="ECO:0000256" key="3">
    <source>
        <dbReference type="ARBA" id="ARBA00022475"/>
    </source>
</evidence>
<comment type="subcellular location">
    <subcellularLocation>
        <location evidence="1">Cell membrane</location>
    </subcellularLocation>
</comment>
<dbReference type="RefSeq" id="WP_338265792.1">
    <property type="nucleotide sequence ID" value="NZ_AP027271.1"/>
</dbReference>
<dbReference type="InterPro" id="IPR019305">
    <property type="entry name" value="Uncharacterised_Smp"/>
</dbReference>
<accession>A0ABN6WJI9</accession>
<evidence type="ECO:0000259" key="8">
    <source>
        <dbReference type="PROSITE" id="PS50125"/>
    </source>
</evidence>
<evidence type="ECO:0000256" key="2">
    <source>
        <dbReference type="ARBA" id="ARBA00005362"/>
    </source>
</evidence>
<dbReference type="PROSITE" id="PS50125">
    <property type="entry name" value="GUANYLATE_CYCLASE_2"/>
    <property type="match status" value="1"/>
</dbReference>
<keyword evidence="4 7" id="KW-0812">Transmembrane</keyword>
<feature type="transmembrane region" description="Helical" evidence="7">
    <location>
        <begin position="20"/>
        <end position="41"/>
    </location>
</feature>
<evidence type="ECO:0000313" key="10">
    <source>
        <dbReference type="Proteomes" id="UP001307608"/>
    </source>
</evidence>
<proteinExistence type="inferred from homology"/>
<evidence type="ECO:0000313" key="9">
    <source>
        <dbReference type="EMBL" id="BDX02156.1"/>
    </source>
</evidence>
<dbReference type="Proteomes" id="UP001307608">
    <property type="component" value="Chromosome"/>
</dbReference>
<feature type="transmembrane region" description="Helical" evidence="7">
    <location>
        <begin position="166"/>
        <end position="190"/>
    </location>
</feature>
<evidence type="ECO:0000256" key="5">
    <source>
        <dbReference type="ARBA" id="ARBA00022989"/>
    </source>
</evidence>
<name>A0ABN6WJI9_9GAMM</name>
<keyword evidence="6 7" id="KW-0472">Membrane</keyword>
<evidence type="ECO:0000256" key="4">
    <source>
        <dbReference type="ARBA" id="ARBA00022692"/>
    </source>
</evidence>
<dbReference type="InterPro" id="IPR001054">
    <property type="entry name" value="A/G_cyclase"/>
</dbReference>
<comment type="similarity">
    <text evidence="2">Belongs to the Smp family.</text>
</comment>
<sequence length="479" mass="54239">MDTQPKTNAIRAFIRKKLSASVVTIATFISLMVLTVCIFWYTMTHALGNYLSQQTEVLGSSLATQAAFNATQSILTNDLLSLNVLLNRLVVDDNILSARVYNKKDELLAEADSGNSGASSEQDFRPSEKRRVYSSSIKFRDEIVGHVLITLDKTPAQATLQHLNNLLIGVAIFTCTISLLLILLVTKWLYAPINEAKSALIAYSKRKKHMPLSSPFYKEARDLINAVETIQTIEPPQTLTETEVDTKDDHPEVVAKPQFEINFDAIFEESRQRSCVLYFDILNLEEWREEMTPLQVANLLTPIYRAMFQASEVYLGQVHQYKNDSAIVLFSAQHCEDNLYINAASTAQLFLGLIDKLFENELYANIPKLNVHLGLHQGNQHITNMVNENLFEPEKIPDLLHHILQLSQSESRNKLVISDDIFTLSQIQNRVFTGLPEIIEDDGNEILAYEVKGLSGKYKQQIQQYIKHIADPEQQKDIP</sequence>
<protein>
    <recommendedName>
        <fullName evidence="8">Guanylate cyclase domain-containing protein</fullName>
    </recommendedName>
</protein>
<dbReference type="SUPFAM" id="SSF55073">
    <property type="entry name" value="Nucleotide cyclase"/>
    <property type="match status" value="1"/>
</dbReference>
<reference evidence="9 10" key="1">
    <citation type="submission" date="2023-01" db="EMBL/GenBank/DDBJ databases">
        <title>Complete genome sequence of Marinomonas pontica strain 200518_36.</title>
        <authorList>
            <person name="Ueki S."/>
            <person name="Gajardo G."/>
            <person name="Maruyama F."/>
        </authorList>
    </citation>
    <scope>NUCLEOTIDE SEQUENCE [LARGE SCALE GENOMIC DNA]</scope>
    <source>
        <strain evidence="9 10">200518_36</strain>
    </source>
</reference>
<dbReference type="InterPro" id="IPR029787">
    <property type="entry name" value="Nucleotide_cyclase"/>
</dbReference>
<evidence type="ECO:0000256" key="1">
    <source>
        <dbReference type="ARBA" id="ARBA00004236"/>
    </source>
</evidence>
<evidence type="ECO:0000256" key="6">
    <source>
        <dbReference type="ARBA" id="ARBA00023136"/>
    </source>
</evidence>
<feature type="domain" description="Guanylate cyclase" evidence="8">
    <location>
        <begin position="275"/>
        <end position="378"/>
    </location>
</feature>
<evidence type="ECO:0000256" key="7">
    <source>
        <dbReference type="SAM" id="Phobius"/>
    </source>
</evidence>
<gene>
    <name evidence="9" type="ORF">MACH16_09040</name>
</gene>
<dbReference type="Gene3D" id="3.30.70.1230">
    <property type="entry name" value="Nucleotide cyclase"/>
    <property type="match status" value="1"/>
</dbReference>
<dbReference type="EMBL" id="AP027271">
    <property type="protein sequence ID" value="BDX02156.1"/>
    <property type="molecule type" value="Genomic_DNA"/>
</dbReference>